<gene>
    <name evidence="1" type="ORF">QQ91_009410</name>
</gene>
<comment type="caution">
    <text evidence="1">The sequence shown here is derived from an EMBL/GenBank/DDBJ whole genome shotgun (WGS) entry which is preliminary data.</text>
</comment>
<accession>A0A0C1UPB8</accession>
<dbReference type="AlphaFoldDB" id="A0A0C1UPB8"/>
<organism evidence="1">
    <name type="scientific">Lyngbya confervoides BDU141951</name>
    <dbReference type="NCBI Taxonomy" id="1574623"/>
    <lineage>
        <taxon>Bacteria</taxon>
        <taxon>Bacillati</taxon>
        <taxon>Cyanobacteriota</taxon>
        <taxon>Cyanophyceae</taxon>
        <taxon>Oscillatoriophycideae</taxon>
        <taxon>Oscillatoriales</taxon>
        <taxon>Microcoleaceae</taxon>
        <taxon>Lyngbya</taxon>
    </lineage>
</organism>
<reference evidence="1" key="2">
    <citation type="journal article" date="2015" name="Genome Announc.">
        <title>Draft Genome Sequence of Filamentous Marine Cyanobacterium Lyngbya confervoides Strain BDU141951.</title>
        <authorList>
            <person name="Chandrababunaidu M.M."/>
            <person name="Sen D."/>
            <person name="Tripathy S."/>
        </authorList>
    </citation>
    <scope>NUCLEOTIDE SEQUENCE</scope>
    <source>
        <strain evidence="1">BDU141951</strain>
    </source>
</reference>
<proteinExistence type="predicted"/>
<protein>
    <submittedName>
        <fullName evidence="1">Uncharacterized protein</fullName>
    </submittedName>
</protein>
<reference evidence="1" key="3">
    <citation type="submission" date="2020-02" db="EMBL/GenBank/DDBJ databases">
        <authorList>
            <person name="Sarangi A.N."/>
            <person name="Ghosh S."/>
            <person name="Mukherjee M."/>
            <person name="Tripathy S."/>
        </authorList>
    </citation>
    <scope>NUCLEOTIDE SEQUENCE</scope>
    <source>
        <strain evidence="1">BDU141951</strain>
    </source>
</reference>
<dbReference type="EMBL" id="JTHE02000003">
    <property type="protein sequence ID" value="NEV67330.1"/>
    <property type="molecule type" value="Genomic_DNA"/>
</dbReference>
<name>A0A0C1UPB8_9CYAN</name>
<reference evidence="1" key="1">
    <citation type="submission" date="2014-11" db="EMBL/GenBank/DDBJ databases">
        <authorList>
            <person name="Malar M.C."/>
            <person name="Sen D."/>
            <person name="Tripathy S."/>
        </authorList>
    </citation>
    <scope>NUCLEOTIDE SEQUENCE</scope>
    <source>
        <strain evidence="1">BDU141951</strain>
    </source>
</reference>
<sequence length="167" mass="18569">MTADDPRLAEIRDQLQIYQAIAQSDYSVPPRQAFPIASRPDIAFRPSCYQLEPVWEPTATAWVWEDEILYRTPGASLATEDVLAELASSGICLVGSNIRQIQIVPTDEVFAKFQAAVTATEVVEEPQPTATTNAERWSQQWDLIIWLALPLLAISAVMVALSRRSPD</sequence>
<evidence type="ECO:0000313" key="1">
    <source>
        <dbReference type="EMBL" id="NEV67330.1"/>
    </source>
</evidence>